<protein>
    <submittedName>
        <fullName evidence="3">Flagellar biosynthesis GTPase FlhF</fullName>
    </submittedName>
</protein>
<feature type="compositionally biased region" description="Acidic residues" evidence="1">
    <location>
        <begin position="312"/>
        <end position="321"/>
    </location>
</feature>
<accession>A0ABS4IK73</accession>
<dbReference type="RefSeq" id="WP_209464422.1">
    <property type="nucleotide sequence ID" value="NZ_CP110224.1"/>
</dbReference>
<feature type="compositionally biased region" description="Acidic residues" evidence="1">
    <location>
        <begin position="268"/>
        <end position="304"/>
    </location>
</feature>
<name>A0ABS4IK73_9BACI</name>
<feature type="chain" id="PRO_5046621565" evidence="2">
    <location>
        <begin position="20"/>
        <end position="440"/>
    </location>
</feature>
<feature type="compositionally biased region" description="Acidic residues" evidence="1">
    <location>
        <begin position="33"/>
        <end position="48"/>
    </location>
</feature>
<comment type="caution">
    <text evidence="3">The sequence shown here is derived from an EMBL/GenBank/DDBJ whole genome shotgun (WGS) entry which is preliminary data.</text>
</comment>
<keyword evidence="3" id="KW-0969">Cilium</keyword>
<dbReference type="EMBL" id="JAGGKX010000025">
    <property type="protein sequence ID" value="MBP1971359.1"/>
    <property type="molecule type" value="Genomic_DNA"/>
</dbReference>
<sequence length="440" mass="50842">MLKKSNLLLLFLLVLLLSACNEDVDANEAQNENQDEESTHEEQEEETAELEVEEVQQIMEENVKEIHRIMSQIHDENYLEWTQQEWSMDIENEGEEFQAAFAIVRESLTELMTDNGLDQQVEHLLRSYFCGCDTYGVFMETDTQINIEIMDQSEDRFQATSMTLGSEALIHHGWTNEWHFKMEGENWKLDEYHRIDPDEEPLDLTFDDLQNAFRDYETGEIKEMELVDETEIGGERFIIIKNESGFHSAYNVKDGSINMSLGDTYNNPDEEGNNENEIEESNGTEEEQQEEMPVIEDPEDETEQNSEKESDQVTEEAEEAETQQNEEKESVQESPDTEEWSGTWYRNGEPFEGTMNISNVTDDSFDFDFDVRARDRTSFIEGTASVSGNEAEFYNEEFDCKLEMMLEGGQIEVVDTNGCTKIGGMGTFFSGTYETEQKVE</sequence>
<evidence type="ECO:0000256" key="2">
    <source>
        <dbReference type="SAM" id="SignalP"/>
    </source>
</evidence>
<gene>
    <name evidence="3" type="ORF">J2Z83_003498</name>
</gene>
<feature type="region of interest" description="Disordered" evidence="1">
    <location>
        <begin position="27"/>
        <end position="48"/>
    </location>
</feature>
<evidence type="ECO:0000313" key="3">
    <source>
        <dbReference type="EMBL" id="MBP1971359.1"/>
    </source>
</evidence>
<reference evidence="3 4" key="1">
    <citation type="submission" date="2021-03" db="EMBL/GenBank/DDBJ databases">
        <title>Genomic Encyclopedia of Type Strains, Phase IV (KMG-IV): sequencing the most valuable type-strain genomes for metagenomic binning, comparative biology and taxonomic classification.</title>
        <authorList>
            <person name="Goeker M."/>
        </authorList>
    </citation>
    <scope>NUCLEOTIDE SEQUENCE [LARGE SCALE GENOMIC DNA]</scope>
    <source>
        <strain evidence="3 4">DSM 25609</strain>
    </source>
</reference>
<dbReference type="PROSITE" id="PS51257">
    <property type="entry name" value="PROKAR_LIPOPROTEIN"/>
    <property type="match status" value="1"/>
</dbReference>
<keyword evidence="3" id="KW-0966">Cell projection</keyword>
<keyword evidence="4" id="KW-1185">Reference proteome</keyword>
<evidence type="ECO:0000256" key="1">
    <source>
        <dbReference type="SAM" id="MobiDB-lite"/>
    </source>
</evidence>
<feature type="region of interest" description="Disordered" evidence="1">
    <location>
        <begin position="256"/>
        <end position="349"/>
    </location>
</feature>
<evidence type="ECO:0000313" key="4">
    <source>
        <dbReference type="Proteomes" id="UP001519345"/>
    </source>
</evidence>
<dbReference type="Proteomes" id="UP001519345">
    <property type="component" value="Unassembled WGS sequence"/>
</dbReference>
<feature type="signal peptide" evidence="2">
    <location>
        <begin position="1"/>
        <end position="19"/>
    </location>
</feature>
<keyword evidence="2" id="KW-0732">Signal</keyword>
<proteinExistence type="predicted"/>
<keyword evidence="3" id="KW-0282">Flagellum</keyword>
<organism evidence="3 4">
    <name type="scientific">Virgibacillus natechei</name>
    <dbReference type="NCBI Taxonomy" id="1216297"/>
    <lineage>
        <taxon>Bacteria</taxon>
        <taxon>Bacillati</taxon>
        <taxon>Bacillota</taxon>
        <taxon>Bacilli</taxon>
        <taxon>Bacillales</taxon>
        <taxon>Bacillaceae</taxon>
        <taxon>Virgibacillus</taxon>
    </lineage>
</organism>